<dbReference type="InterPro" id="IPR036736">
    <property type="entry name" value="ACP-like_sf"/>
</dbReference>
<accession>A0A3P1T5A0</accession>
<organism evidence="2 3">
    <name type="scientific">Arachnia propionica</name>
    <dbReference type="NCBI Taxonomy" id="1750"/>
    <lineage>
        <taxon>Bacteria</taxon>
        <taxon>Bacillati</taxon>
        <taxon>Actinomycetota</taxon>
        <taxon>Actinomycetes</taxon>
        <taxon>Propionibacteriales</taxon>
        <taxon>Propionibacteriaceae</taxon>
        <taxon>Arachnia</taxon>
    </lineage>
</organism>
<name>A0A3P1T5A0_9ACTN</name>
<dbReference type="AlphaFoldDB" id="A0A3P1T5A0"/>
<dbReference type="Proteomes" id="UP000280819">
    <property type="component" value="Unassembled WGS sequence"/>
</dbReference>
<comment type="caution">
    <text evidence="2">The sequence shown here is derived from an EMBL/GenBank/DDBJ whole genome shotgun (WGS) entry which is preliminary data.</text>
</comment>
<evidence type="ECO:0000259" key="1">
    <source>
        <dbReference type="Pfam" id="PF00550"/>
    </source>
</evidence>
<dbReference type="SUPFAM" id="SSF47336">
    <property type="entry name" value="ACP-like"/>
    <property type="match status" value="1"/>
</dbReference>
<gene>
    <name evidence="2" type="ORF">EII34_13530</name>
</gene>
<dbReference type="Gene3D" id="1.10.1200.10">
    <property type="entry name" value="ACP-like"/>
    <property type="match status" value="1"/>
</dbReference>
<proteinExistence type="predicted"/>
<sequence length="77" mass="8623">MTELAFRNALADFTIRTPETLQFSDNLAEIGVDSIGVFEFAMRVEEELGRSVQFNDQVTTVQDLFDCLEDASRMAGV</sequence>
<reference evidence="2 3" key="1">
    <citation type="submission" date="2018-11" db="EMBL/GenBank/DDBJ databases">
        <title>Genomes From Bacteria Associated with the Canine Oral Cavity: a Test Case for Automated Genome-Based Taxonomic Assignment.</title>
        <authorList>
            <person name="Coil D.A."/>
            <person name="Jospin G."/>
            <person name="Darling A.E."/>
            <person name="Wallis C."/>
            <person name="Davis I.J."/>
            <person name="Harris S."/>
            <person name="Eisen J.A."/>
            <person name="Holcombe L.J."/>
            <person name="O'Flynn C."/>
        </authorList>
    </citation>
    <scope>NUCLEOTIDE SEQUENCE [LARGE SCALE GENOMIC DNA]</scope>
    <source>
        <strain evidence="2 3">OH887_COT-365</strain>
    </source>
</reference>
<dbReference type="RefSeq" id="WP_124845695.1">
    <property type="nucleotide sequence ID" value="NZ_JAUNKP010000030.1"/>
</dbReference>
<feature type="domain" description="Carrier" evidence="1">
    <location>
        <begin position="7"/>
        <end position="67"/>
    </location>
</feature>
<dbReference type="InterPro" id="IPR009081">
    <property type="entry name" value="PP-bd_ACP"/>
</dbReference>
<dbReference type="EMBL" id="RQZG01000018">
    <property type="protein sequence ID" value="RRD03603.1"/>
    <property type="molecule type" value="Genomic_DNA"/>
</dbReference>
<evidence type="ECO:0000313" key="2">
    <source>
        <dbReference type="EMBL" id="RRD03603.1"/>
    </source>
</evidence>
<dbReference type="Pfam" id="PF00550">
    <property type="entry name" value="PP-binding"/>
    <property type="match status" value="1"/>
</dbReference>
<protein>
    <submittedName>
        <fullName evidence="2">Acyl carrier protein</fullName>
    </submittedName>
</protein>
<dbReference type="OrthoDB" id="5194670at2"/>
<evidence type="ECO:0000313" key="3">
    <source>
        <dbReference type="Proteomes" id="UP000280819"/>
    </source>
</evidence>